<evidence type="ECO:0000256" key="1">
    <source>
        <dbReference type="SAM" id="MobiDB-lite"/>
    </source>
</evidence>
<organism evidence="2 3">
    <name type="scientific">Araneus ventricosus</name>
    <name type="common">Orbweaver spider</name>
    <name type="synonym">Epeira ventricosa</name>
    <dbReference type="NCBI Taxonomy" id="182803"/>
    <lineage>
        <taxon>Eukaryota</taxon>
        <taxon>Metazoa</taxon>
        <taxon>Ecdysozoa</taxon>
        <taxon>Arthropoda</taxon>
        <taxon>Chelicerata</taxon>
        <taxon>Arachnida</taxon>
        <taxon>Araneae</taxon>
        <taxon>Araneomorphae</taxon>
        <taxon>Entelegynae</taxon>
        <taxon>Araneoidea</taxon>
        <taxon>Araneidae</taxon>
        <taxon>Araneus</taxon>
    </lineage>
</organism>
<dbReference type="EMBL" id="BGPR01009971">
    <property type="protein sequence ID" value="GBN43448.1"/>
    <property type="molecule type" value="Genomic_DNA"/>
</dbReference>
<feature type="region of interest" description="Disordered" evidence="1">
    <location>
        <begin position="68"/>
        <end position="97"/>
    </location>
</feature>
<comment type="caution">
    <text evidence="2">The sequence shown here is derived from an EMBL/GenBank/DDBJ whole genome shotgun (WGS) entry which is preliminary data.</text>
</comment>
<evidence type="ECO:0000313" key="3">
    <source>
        <dbReference type="Proteomes" id="UP000499080"/>
    </source>
</evidence>
<proteinExistence type="predicted"/>
<evidence type="ECO:0000313" key="2">
    <source>
        <dbReference type="EMBL" id="GBN43448.1"/>
    </source>
</evidence>
<name>A0A4Y2NV23_ARAVE</name>
<feature type="compositionally biased region" description="Polar residues" evidence="1">
    <location>
        <begin position="1"/>
        <end position="22"/>
    </location>
</feature>
<feature type="compositionally biased region" description="Basic and acidic residues" evidence="1">
    <location>
        <begin position="78"/>
        <end position="97"/>
    </location>
</feature>
<sequence>MTRTTPELATPLQTSASHQQPSIPVDSKPYGLVGGSGLWEPHQLVDVWTITYDLTCNRSNRRRILVESGFEPGTLRPQRRDLTTRSPRPDVNEECKT</sequence>
<protein>
    <submittedName>
        <fullName evidence="2">Uncharacterized protein</fullName>
    </submittedName>
</protein>
<dbReference type="AlphaFoldDB" id="A0A4Y2NV23"/>
<keyword evidence="3" id="KW-1185">Reference proteome</keyword>
<reference evidence="2 3" key="1">
    <citation type="journal article" date="2019" name="Sci. Rep.">
        <title>Orb-weaving spider Araneus ventricosus genome elucidates the spidroin gene catalogue.</title>
        <authorList>
            <person name="Kono N."/>
            <person name="Nakamura H."/>
            <person name="Ohtoshi R."/>
            <person name="Moran D.A.P."/>
            <person name="Shinohara A."/>
            <person name="Yoshida Y."/>
            <person name="Fujiwara M."/>
            <person name="Mori M."/>
            <person name="Tomita M."/>
            <person name="Arakawa K."/>
        </authorList>
    </citation>
    <scope>NUCLEOTIDE SEQUENCE [LARGE SCALE GENOMIC DNA]</scope>
</reference>
<gene>
    <name evidence="2" type="ORF">AVEN_243419_1</name>
</gene>
<dbReference type="Proteomes" id="UP000499080">
    <property type="component" value="Unassembled WGS sequence"/>
</dbReference>
<accession>A0A4Y2NV23</accession>
<feature type="region of interest" description="Disordered" evidence="1">
    <location>
        <begin position="1"/>
        <end position="28"/>
    </location>
</feature>